<dbReference type="HAMAP" id="MF_00161">
    <property type="entry name" value="LspA"/>
    <property type="match status" value="1"/>
</dbReference>
<dbReference type="Proteomes" id="UP001061302">
    <property type="component" value="Chromosome"/>
</dbReference>
<dbReference type="GO" id="GO:0004190">
    <property type="term" value="F:aspartic-type endopeptidase activity"/>
    <property type="evidence" value="ECO:0007669"/>
    <property type="project" value="UniProtKB-EC"/>
</dbReference>
<gene>
    <name evidence="9 12" type="primary">lspA</name>
    <name evidence="12" type="ORF">N8I74_11705</name>
</gene>
<keyword evidence="5 9" id="KW-0064">Aspartyl protease</keyword>
<feature type="active site" evidence="9">
    <location>
        <position position="140"/>
    </location>
</feature>
<keyword evidence="6 9" id="KW-0378">Hydrolase</keyword>
<dbReference type="InterPro" id="IPR001872">
    <property type="entry name" value="Peptidase_A8"/>
</dbReference>
<name>A0ABY6DI12_9NEIS</name>
<proteinExistence type="inferred from homology"/>
<feature type="transmembrane region" description="Helical" evidence="9">
    <location>
        <begin position="6"/>
        <end position="21"/>
    </location>
</feature>
<feature type="transmembrane region" description="Helical" evidence="9">
    <location>
        <begin position="70"/>
        <end position="87"/>
    </location>
</feature>
<evidence type="ECO:0000313" key="13">
    <source>
        <dbReference type="Proteomes" id="UP001061302"/>
    </source>
</evidence>
<sequence>MPKPPFAFWRWIVVALVVIVLDQATKHAIEARFVYGEQLTVIPGLFNLTLAYNPGAAFSFLADAGGWQRHFFTVLALAVSTWIVYMLKKHHLEARLSLALSLIMGGAIGNVIDRVLFGHVIDFIQVYYRDWYYPSFNLADSAICIGAALMIWDSFRSSRPDAQQASTQ</sequence>
<dbReference type="NCBIfam" id="TIGR00077">
    <property type="entry name" value="lspA"/>
    <property type="match status" value="1"/>
</dbReference>
<comment type="pathway">
    <text evidence="9">Protein modification; lipoprotein biosynthesis (signal peptide cleavage).</text>
</comment>
<keyword evidence="8 9" id="KW-0472">Membrane</keyword>
<evidence type="ECO:0000256" key="6">
    <source>
        <dbReference type="ARBA" id="ARBA00022801"/>
    </source>
</evidence>
<protein>
    <recommendedName>
        <fullName evidence="9">Lipoprotein signal peptidase</fullName>
        <ecNumber evidence="9">3.4.23.36</ecNumber>
    </recommendedName>
    <alternativeName>
        <fullName evidence="9">Prolipoprotein signal peptidase</fullName>
    </alternativeName>
    <alternativeName>
        <fullName evidence="9">Signal peptidase II</fullName>
        <shortName evidence="9">SPase II</shortName>
    </alternativeName>
</protein>
<evidence type="ECO:0000256" key="5">
    <source>
        <dbReference type="ARBA" id="ARBA00022750"/>
    </source>
</evidence>
<keyword evidence="3 9" id="KW-0645">Protease</keyword>
<evidence type="ECO:0000256" key="1">
    <source>
        <dbReference type="ARBA" id="ARBA00006139"/>
    </source>
</evidence>
<evidence type="ECO:0000256" key="2">
    <source>
        <dbReference type="ARBA" id="ARBA00022475"/>
    </source>
</evidence>
<accession>A0ABY6DI12</accession>
<feature type="active site" evidence="9">
    <location>
        <position position="122"/>
    </location>
</feature>
<comment type="function">
    <text evidence="9 10">This protein specifically catalyzes the removal of signal peptides from prolipoproteins.</text>
</comment>
<feature type="transmembrane region" description="Helical" evidence="9">
    <location>
        <begin position="132"/>
        <end position="152"/>
    </location>
</feature>
<dbReference type="EMBL" id="CP106753">
    <property type="protein sequence ID" value="UXY13987.1"/>
    <property type="molecule type" value="Genomic_DNA"/>
</dbReference>
<dbReference type="PROSITE" id="PS00855">
    <property type="entry name" value="SPASE_II"/>
    <property type="match status" value="1"/>
</dbReference>
<comment type="subcellular location">
    <subcellularLocation>
        <location evidence="9">Cell membrane</location>
        <topology evidence="9">Multi-pass membrane protein</topology>
    </subcellularLocation>
</comment>
<dbReference type="Pfam" id="PF01252">
    <property type="entry name" value="Peptidase_A8"/>
    <property type="match status" value="1"/>
</dbReference>
<evidence type="ECO:0000256" key="3">
    <source>
        <dbReference type="ARBA" id="ARBA00022670"/>
    </source>
</evidence>
<dbReference type="PANTHER" id="PTHR33695">
    <property type="entry name" value="LIPOPROTEIN SIGNAL PEPTIDASE"/>
    <property type="match status" value="1"/>
</dbReference>
<feature type="transmembrane region" description="Helical" evidence="9">
    <location>
        <begin position="94"/>
        <end position="112"/>
    </location>
</feature>
<keyword evidence="4 9" id="KW-0812">Transmembrane</keyword>
<dbReference type="EC" id="3.4.23.36" evidence="9"/>
<dbReference type="PRINTS" id="PR00781">
    <property type="entry name" value="LIPOSIGPTASE"/>
</dbReference>
<dbReference type="PANTHER" id="PTHR33695:SF1">
    <property type="entry name" value="LIPOPROTEIN SIGNAL PEPTIDASE"/>
    <property type="match status" value="1"/>
</dbReference>
<evidence type="ECO:0000256" key="10">
    <source>
        <dbReference type="RuleBase" id="RU000594"/>
    </source>
</evidence>
<evidence type="ECO:0000256" key="7">
    <source>
        <dbReference type="ARBA" id="ARBA00022989"/>
    </source>
</evidence>
<evidence type="ECO:0000313" key="12">
    <source>
        <dbReference type="EMBL" id="UXY13987.1"/>
    </source>
</evidence>
<evidence type="ECO:0000256" key="8">
    <source>
        <dbReference type="ARBA" id="ARBA00023136"/>
    </source>
</evidence>
<keyword evidence="7 9" id="KW-1133">Transmembrane helix</keyword>
<evidence type="ECO:0000256" key="9">
    <source>
        <dbReference type="HAMAP-Rule" id="MF_00161"/>
    </source>
</evidence>
<comment type="catalytic activity">
    <reaction evidence="9 10">
        <text>Release of signal peptides from bacterial membrane prolipoproteins. Hydrolyzes -Xaa-Yaa-Zaa-|-(S,diacylglyceryl)Cys-, in which Xaa is hydrophobic (preferably Leu), and Yaa (Ala or Ser) and Zaa (Gly or Ala) have small, neutral side chains.</text>
        <dbReference type="EC" id="3.4.23.36"/>
    </reaction>
</comment>
<organism evidence="12 13">
    <name type="scientific">Chitiniphilus purpureus</name>
    <dbReference type="NCBI Taxonomy" id="2981137"/>
    <lineage>
        <taxon>Bacteria</taxon>
        <taxon>Pseudomonadati</taxon>
        <taxon>Pseudomonadota</taxon>
        <taxon>Betaproteobacteria</taxon>
        <taxon>Neisseriales</taxon>
        <taxon>Chitinibacteraceae</taxon>
        <taxon>Chitiniphilus</taxon>
    </lineage>
</organism>
<keyword evidence="13" id="KW-1185">Reference proteome</keyword>
<keyword evidence="2 9" id="KW-1003">Cell membrane</keyword>
<evidence type="ECO:0000256" key="11">
    <source>
        <dbReference type="RuleBase" id="RU004181"/>
    </source>
</evidence>
<evidence type="ECO:0000256" key="4">
    <source>
        <dbReference type="ARBA" id="ARBA00022692"/>
    </source>
</evidence>
<reference evidence="12" key="1">
    <citation type="submission" date="2022-10" db="EMBL/GenBank/DDBJ databases">
        <title>Chitiniphilus purpureus sp. nov., a novel chitin-degrading bacterium isolated from crawfish pond sediment.</title>
        <authorList>
            <person name="Li K."/>
        </authorList>
    </citation>
    <scope>NUCLEOTIDE SEQUENCE</scope>
    <source>
        <strain evidence="12">CD1</strain>
    </source>
</reference>
<comment type="similarity">
    <text evidence="1 9 11">Belongs to the peptidase A8 family.</text>
</comment>
<dbReference type="RefSeq" id="WP_263123285.1">
    <property type="nucleotide sequence ID" value="NZ_CP106753.1"/>
</dbReference>